<evidence type="ECO:0000256" key="2">
    <source>
        <dbReference type="ARBA" id="ARBA00023242"/>
    </source>
</evidence>
<proteinExistence type="predicted"/>
<evidence type="ECO:0000256" key="1">
    <source>
        <dbReference type="ARBA" id="ARBA00004123"/>
    </source>
</evidence>
<name>A0ABD3R0P1_9STRA</name>
<dbReference type="Gene3D" id="2.40.100.10">
    <property type="entry name" value="Cyclophilin-like"/>
    <property type="match status" value="1"/>
</dbReference>
<reference evidence="5 6" key="1">
    <citation type="journal article" date="2020" name="G3 (Bethesda)">
        <title>Improved Reference Genome for Cyclotella cryptica CCMP332, a Model for Cell Wall Morphogenesis, Salinity Adaptation, and Lipid Production in Diatoms (Bacillariophyta).</title>
        <authorList>
            <person name="Roberts W.R."/>
            <person name="Downey K.M."/>
            <person name="Ruck E.C."/>
            <person name="Traller J.C."/>
            <person name="Alverson A.J."/>
        </authorList>
    </citation>
    <scope>NUCLEOTIDE SEQUENCE [LARGE SCALE GENOMIC DNA]</scope>
    <source>
        <strain evidence="5 6">CCMP332</strain>
    </source>
</reference>
<comment type="subcellular location">
    <subcellularLocation>
        <location evidence="1">Nucleus</location>
    </subcellularLocation>
</comment>
<evidence type="ECO:0000256" key="3">
    <source>
        <dbReference type="SAM" id="SignalP"/>
    </source>
</evidence>
<dbReference type="Proteomes" id="UP001516023">
    <property type="component" value="Unassembled WGS sequence"/>
</dbReference>
<evidence type="ECO:0000313" key="5">
    <source>
        <dbReference type="EMBL" id="KAL3805371.1"/>
    </source>
</evidence>
<dbReference type="PANTHER" id="PTHR45625:SF6">
    <property type="entry name" value="SPLICEOSOME-ASSOCIATED PROTEIN CWC27 HOMOLOG"/>
    <property type="match status" value="1"/>
</dbReference>
<dbReference type="InterPro" id="IPR002130">
    <property type="entry name" value="Cyclophilin-type_PPIase_dom"/>
</dbReference>
<keyword evidence="3" id="KW-0732">Signal</keyword>
<dbReference type="GO" id="GO:0005634">
    <property type="term" value="C:nucleus"/>
    <property type="evidence" value="ECO:0007669"/>
    <property type="project" value="UniProtKB-SubCell"/>
</dbReference>
<dbReference type="PROSITE" id="PS50072">
    <property type="entry name" value="CSA_PPIASE_2"/>
    <property type="match status" value="1"/>
</dbReference>
<dbReference type="AlphaFoldDB" id="A0ABD3R0P1"/>
<feature type="chain" id="PRO_5044842885" description="PPIase cyclophilin-type domain-containing protein" evidence="3">
    <location>
        <begin position="23"/>
        <end position="332"/>
    </location>
</feature>
<evidence type="ECO:0000259" key="4">
    <source>
        <dbReference type="PROSITE" id="PS50072"/>
    </source>
</evidence>
<feature type="signal peptide" evidence="3">
    <location>
        <begin position="1"/>
        <end position="22"/>
    </location>
</feature>
<protein>
    <recommendedName>
        <fullName evidence="4">PPIase cyclophilin-type domain-containing protein</fullName>
    </recommendedName>
</protein>
<sequence>MKTFFTLLSLTLAIIGSSIVAAQEPHKMTAVFVNEHPRDDVELFWVNHDLAEDDPGRFIYQATIARRGGAHIAQTFQSHEFAYRFEGEMHYVSVDRPNANDEQLIVLSGRNEEIRIRCDVTINSGQGADSLGILVKPYWAPRGAARFLELVRMGYYDGVVFNRVVPKFLTQFGIGTDYETRTRVREYTIWDDFDARIAFEPGFVSYAGSGPDSRTAEIFIVMPGASQEQLARFGENAWETPFGFVEGDVENGPLSKIYSGYGDMPPWGKGALPYYCKYQSCYSLEFFVHILNKGPNSNLIYAEDGYSTYLKNDFPLLDKINRCYIVDEANLP</sequence>
<gene>
    <name evidence="5" type="ORF">HJC23_009078</name>
</gene>
<dbReference type="EMBL" id="JABMIG020000003">
    <property type="protein sequence ID" value="KAL3805371.1"/>
    <property type="molecule type" value="Genomic_DNA"/>
</dbReference>
<dbReference type="SUPFAM" id="SSF50891">
    <property type="entry name" value="Cyclophilin-like"/>
    <property type="match status" value="1"/>
</dbReference>
<keyword evidence="6" id="KW-1185">Reference proteome</keyword>
<feature type="non-terminal residue" evidence="5">
    <location>
        <position position="332"/>
    </location>
</feature>
<accession>A0ABD3R0P1</accession>
<organism evidence="5 6">
    <name type="scientific">Cyclotella cryptica</name>
    <dbReference type="NCBI Taxonomy" id="29204"/>
    <lineage>
        <taxon>Eukaryota</taxon>
        <taxon>Sar</taxon>
        <taxon>Stramenopiles</taxon>
        <taxon>Ochrophyta</taxon>
        <taxon>Bacillariophyta</taxon>
        <taxon>Coscinodiscophyceae</taxon>
        <taxon>Thalassiosirophycidae</taxon>
        <taxon>Stephanodiscales</taxon>
        <taxon>Stephanodiscaceae</taxon>
        <taxon>Cyclotella</taxon>
    </lineage>
</organism>
<comment type="caution">
    <text evidence="5">The sequence shown here is derived from an EMBL/GenBank/DDBJ whole genome shotgun (WGS) entry which is preliminary data.</text>
</comment>
<dbReference type="InterPro" id="IPR044666">
    <property type="entry name" value="Cyclophilin_A-like"/>
</dbReference>
<dbReference type="InterPro" id="IPR029000">
    <property type="entry name" value="Cyclophilin-like_dom_sf"/>
</dbReference>
<keyword evidence="2" id="KW-0539">Nucleus</keyword>
<feature type="domain" description="PPIase cyclophilin-type" evidence="4">
    <location>
        <begin position="140"/>
        <end position="252"/>
    </location>
</feature>
<dbReference type="Pfam" id="PF00160">
    <property type="entry name" value="Pro_isomerase"/>
    <property type="match status" value="1"/>
</dbReference>
<evidence type="ECO:0000313" key="6">
    <source>
        <dbReference type="Proteomes" id="UP001516023"/>
    </source>
</evidence>
<dbReference type="PANTHER" id="PTHR45625">
    <property type="entry name" value="PEPTIDYL-PROLYL CIS-TRANS ISOMERASE-RELATED"/>
    <property type="match status" value="1"/>
</dbReference>